<dbReference type="GO" id="GO:0031083">
    <property type="term" value="C:BLOC-1 complex"/>
    <property type="evidence" value="ECO:0007669"/>
    <property type="project" value="TreeGrafter"/>
</dbReference>
<accession>A0A6G1SN59</accession>
<dbReference type="AlphaFoldDB" id="A0A6G1SN59"/>
<keyword evidence="1" id="KW-0175">Coiled coil</keyword>
<dbReference type="EMBL" id="GGYP01007195">
    <property type="protein sequence ID" value="MDE51966.1"/>
    <property type="molecule type" value="Transcribed_RNA"/>
</dbReference>
<gene>
    <name evidence="2" type="primary">PLDN</name>
    <name evidence="2" type="ORF">g.19328</name>
</gene>
<proteinExistence type="predicted"/>
<reference evidence="2" key="1">
    <citation type="submission" date="2018-10" db="EMBL/GenBank/DDBJ databases">
        <title>Transcriptome assembly of Aceria tosichella (Wheat curl mite) Type 2.</title>
        <authorList>
            <person name="Scully E.D."/>
            <person name="Geib S.M."/>
            <person name="Palmer N.A."/>
            <person name="Gupta A.K."/>
            <person name="Sarath G."/>
            <person name="Tatineni S."/>
        </authorList>
    </citation>
    <scope>NUCLEOTIDE SEQUENCE</scope>
    <source>
        <strain evidence="2">LincolnNE</strain>
    </source>
</reference>
<dbReference type="GO" id="GO:0030133">
    <property type="term" value="C:transport vesicle"/>
    <property type="evidence" value="ECO:0007669"/>
    <property type="project" value="TreeGrafter"/>
</dbReference>
<evidence type="ECO:0000256" key="1">
    <source>
        <dbReference type="SAM" id="Coils"/>
    </source>
</evidence>
<evidence type="ECO:0000313" key="2">
    <source>
        <dbReference type="EMBL" id="MDE51966.1"/>
    </source>
</evidence>
<feature type="coiled-coil region" evidence="1">
    <location>
        <begin position="66"/>
        <end position="93"/>
    </location>
</feature>
<sequence>MDEVFKYQESITNALLHANDKFQQVEQANNIEGVLSNAKDYHEKVVNIKKSLSLLKDRTSRLRVRAIKLIEEKKREDAERQRLKERREMLEKHLEPVVDTQPE</sequence>
<dbReference type="InterPro" id="IPR028119">
    <property type="entry name" value="Snapin/Pallidin/Snn1"/>
</dbReference>
<dbReference type="PANTHER" id="PTHR31328">
    <property type="entry name" value="BIOGENESIS OF LYSOSOME-RELATED ORGANELLES COMPLEX 1 SUBUNIT 6"/>
    <property type="match status" value="1"/>
</dbReference>
<dbReference type="Pfam" id="PF14712">
    <property type="entry name" value="Snapin_Pallidin"/>
    <property type="match status" value="1"/>
</dbReference>
<name>A0A6G1SN59_9ACAR</name>
<dbReference type="PANTHER" id="PTHR31328:SF2">
    <property type="entry name" value="BIOGENESIS OF LYSOSOME-RELATED ORGANELLES COMPLEX 1 SUBUNIT 6"/>
    <property type="match status" value="1"/>
</dbReference>
<protein>
    <submittedName>
        <fullName evidence="2">Pallidin</fullName>
    </submittedName>
</protein>
<organism evidence="2">
    <name type="scientific">Aceria tosichella</name>
    <name type="common">wheat curl mite</name>
    <dbReference type="NCBI Taxonomy" id="561515"/>
    <lineage>
        <taxon>Eukaryota</taxon>
        <taxon>Metazoa</taxon>
        <taxon>Ecdysozoa</taxon>
        <taxon>Arthropoda</taxon>
        <taxon>Chelicerata</taxon>
        <taxon>Arachnida</taxon>
        <taxon>Acari</taxon>
        <taxon>Acariformes</taxon>
        <taxon>Trombidiformes</taxon>
        <taxon>Prostigmata</taxon>
        <taxon>Eupodina</taxon>
        <taxon>Eriophyoidea</taxon>
        <taxon>Eriophyidae</taxon>
        <taxon>Eriophyinae</taxon>
        <taxon>Aceriini</taxon>
        <taxon>Aceria</taxon>
    </lineage>
</organism>